<dbReference type="EMBL" id="UZAH01040081">
    <property type="protein sequence ID" value="VDP57834.1"/>
    <property type="molecule type" value="Genomic_DNA"/>
</dbReference>
<organism evidence="1">
    <name type="scientific">Heligmosomoides polygyrus</name>
    <name type="common">Parasitic roundworm</name>
    <dbReference type="NCBI Taxonomy" id="6339"/>
    <lineage>
        <taxon>Eukaryota</taxon>
        <taxon>Metazoa</taxon>
        <taxon>Ecdysozoa</taxon>
        <taxon>Nematoda</taxon>
        <taxon>Chromadorea</taxon>
        <taxon>Rhabditida</taxon>
        <taxon>Rhabditina</taxon>
        <taxon>Rhabditomorpha</taxon>
        <taxon>Strongyloidea</taxon>
        <taxon>Heligmosomidae</taxon>
        <taxon>Heligmosomoides</taxon>
    </lineage>
</organism>
<dbReference type="OrthoDB" id="5849360at2759"/>
<name>A0A3P8FIN8_HELPZ</name>
<gene>
    <name evidence="1" type="ORF">HPBE_LOCUS26488</name>
</gene>
<sequence>MKNNASYVPREDLLAMLDRSSYVKYRMLAWSHDVSHVMCFRLRYDQVAVTGTLKRDFVNFVRASAVQNFRAKYSKYLENYRTMPPSRPTVRPTTSKRL</sequence>
<proteinExistence type="predicted"/>
<dbReference type="AlphaFoldDB" id="A0A3P8FIN8"/>
<accession>A0A3P8FIN8</accession>
<reference evidence="1" key="1">
    <citation type="submission" date="2018-11" db="EMBL/GenBank/DDBJ databases">
        <authorList>
            <consortium name="Pathogen Informatics"/>
        </authorList>
    </citation>
    <scope>NUCLEOTIDE SEQUENCE [LARGE SCALE GENOMIC DNA]</scope>
</reference>
<evidence type="ECO:0000313" key="1">
    <source>
        <dbReference type="EMBL" id="VDP57834.1"/>
    </source>
</evidence>
<protein>
    <submittedName>
        <fullName evidence="1">Uncharacterized protein</fullName>
    </submittedName>
</protein>